<accession>A0ABW8HD14</accession>
<keyword evidence="4 6" id="KW-0472">Membrane</keyword>
<feature type="transmembrane region" description="Helical" evidence="6">
    <location>
        <begin position="80"/>
        <end position="98"/>
    </location>
</feature>
<feature type="compositionally biased region" description="Low complexity" evidence="5">
    <location>
        <begin position="262"/>
        <end position="273"/>
    </location>
</feature>
<evidence type="ECO:0000259" key="7">
    <source>
        <dbReference type="Pfam" id="PF06271"/>
    </source>
</evidence>
<evidence type="ECO:0000313" key="8">
    <source>
        <dbReference type="EMBL" id="MFJ6038663.1"/>
    </source>
</evidence>
<comment type="subcellular location">
    <subcellularLocation>
        <location evidence="1">Membrane</location>
        <topology evidence="1">Multi-pass membrane protein</topology>
    </subcellularLocation>
</comment>
<evidence type="ECO:0000256" key="5">
    <source>
        <dbReference type="SAM" id="MobiDB-lite"/>
    </source>
</evidence>
<gene>
    <name evidence="8" type="ORF">ACIQFM_20680</name>
</gene>
<feature type="region of interest" description="Disordered" evidence="5">
    <location>
        <begin position="255"/>
        <end position="330"/>
    </location>
</feature>
<evidence type="ECO:0000313" key="9">
    <source>
        <dbReference type="Proteomes" id="UP001617907"/>
    </source>
</evidence>
<comment type="caution">
    <text evidence="8">The sequence shown here is derived from an EMBL/GenBank/DDBJ whole genome shotgun (WGS) entry which is preliminary data.</text>
</comment>
<organism evidence="8 9">
    <name type="scientific">Streptomyces ardesiacus</name>
    <dbReference type="NCBI Taxonomy" id="285564"/>
    <lineage>
        <taxon>Bacteria</taxon>
        <taxon>Bacillati</taxon>
        <taxon>Actinomycetota</taxon>
        <taxon>Actinomycetes</taxon>
        <taxon>Kitasatosporales</taxon>
        <taxon>Streptomycetaceae</taxon>
        <taxon>Streptomyces</taxon>
    </lineage>
</organism>
<evidence type="ECO:0000256" key="3">
    <source>
        <dbReference type="ARBA" id="ARBA00022989"/>
    </source>
</evidence>
<feature type="compositionally biased region" description="Pro residues" evidence="5">
    <location>
        <begin position="281"/>
        <end position="296"/>
    </location>
</feature>
<dbReference type="EMBL" id="JBIVPC010000011">
    <property type="protein sequence ID" value="MFJ6038663.1"/>
    <property type="molecule type" value="Genomic_DNA"/>
</dbReference>
<proteinExistence type="predicted"/>
<evidence type="ECO:0000256" key="1">
    <source>
        <dbReference type="ARBA" id="ARBA00004141"/>
    </source>
</evidence>
<feature type="compositionally biased region" description="Pro residues" evidence="5">
    <location>
        <begin position="307"/>
        <end position="330"/>
    </location>
</feature>
<dbReference type="Proteomes" id="UP001617907">
    <property type="component" value="Unassembled WGS sequence"/>
</dbReference>
<dbReference type="InterPro" id="IPR010432">
    <property type="entry name" value="RDD"/>
</dbReference>
<feature type="domain" description="RDD" evidence="7">
    <location>
        <begin position="2"/>
        <end position="187"/>
    </location>
</feature>
<sequence length="330" mass="34636">MPGASRRIMAWLIDFVLTVAVAVLLGSFTFHRISALLTDTTGLVGSSAWEVLTSGGHPLDATEQVWDHIWGSAVSAVQQAFVALALITFAYHFTALVLTNRTVGKLLLGLRVSPTEPGVLGPRRAAVRAGVTTLADVGCFAVACCVLVSGSVALSVLCWMVAVVVFWANGVPALRGRRLSLADRLAGTTVGNITLPGPSWGTARQGVSQTVALGLTKARDGQAAWKNAVRNTPHGGQRTAGHETVRRVVDSGLHRTAASKGRAALTRAKAAAARGRREDTPPVPPCPPPPGFPAPAAPTATRTPRESTPPLPPDPPRPPESPHPPIHWRD</sequence>
<name>A0ABW8HD14_9ACTN</name>
<evidence type="ECO:0000256" key="2">
    <source>
        <dbReference type="ARBA" id="ARBA00022692"/>
    </source>
</evidence>
<dbReference type="RefSeq" id="WP_350890429.1">
    <property type="nucleotide sequence ID" value="NZ_JBEOTR010000007.1"/>
</dbReference>
<dbReference type="Pfam" id="PF06271">
    <property type="entry name" value="RDD"/>
    <property type="match status" value="1"/>
</dbReference>
<feature type="compositionally biased region" description="Low complexity" evidence="5">
    <location>
        <begin position="297"/>
        <end position="306"/>
    </location>
</feature>
<evidence type="ECO:0000256" key="4">
    <source>
        <dbReference type="ARBA" id="ARBA00023136"/>
    </source>
</evidence>
<evidence type="ECO:0000256" key="6">
    <source>
        <dbReference type="SAM" id="Phobius"/>
    </source>
</evidence>
<keyword evidence="2 6" id="KW-0812">Transmembrane</keyword>
<protein>
    <submittedName>
        <fullName evidence="8">RDD family protein</fullName>
    </submittedName>
</protein>
<keyword evidence="3 6" id="KW-1133">Transmembrane helix</keyword>
<feature type="transmembrane region" description="Helical" evidence="6">
    <location>
        <begin position="137"/>
        <end position="168"/>
    </location>
</feature>
<keyword evidence="9" id="KW-1185">Reference proteome</keyword>
<feature type="transmembrane region" description="Helical" evidence="6">
    <location>
        <begin position="12"/>
        <end position="30"/>
    </location>
</feature>
<reference evidence="8 9" key="1">
    <citation type="submission" date="2024-10" db="EMBL/GenBank/DDBJ databases">
        <title>The Natural Products Discovery Center: Release of the First 8490 Sequenced Strains for Exploring Actinobacteria Biosynthetic Diversity.</title>
        <authorList>
            <person name="Kalkreuter E."/>
            <person name="Kautsar S.A."/>
            <person name="Yang D."/>
            <person name="Bader C.D."/>
            <person name="Teijaro C.N."/>
            <person name="Fluegel L."/>
            <person name="Davis C.M."/>
            <person name="Simpson J.R."/>
            <person name="Lauterbach L."/>
            <person name="Steele A.D."/>
            <person name="Gui C."/>
            <person name="Meng S."/>
            <person name="Li G."/>
            <person name="Viehrig K."/>
            <person name="Ye F."/>
            <person name="Su P."/>
            <person name="Kiefer A.F."/>
            <person name="Nichols A."/>
            <person name="Cepeda A.J."/>
            <person name="Yan W."/>
            <person name="Fan B."/>
            <person name="Jiang Y."/>
            <person name="Adhikari A."/>
            <person name="Zheng C.-J."/>
            <person name="Schuster L."/>
            <person name="Cowan T.M."/>
            <person name="Smanski M.J."/>
            <person name="Chevrette M.G."/>
            <person name="De Carvalho L.P.S."/>
            <person name="Shen B."/>
        </authorList>
    </citation>
    <scope>NUCLEOTIDE SEQUENCE [LARGE SCALE GENOMIC DNA]</scope>
    <source>
        <strain evidence="8 9">NPDC093086</strain>
    </source>
</reference>